<dbReference type="PANTHER" id="PTHR23113">
    <property type="entry name" value="GUANINE NUCLEOTIDE EXCHANGE FACTOR"/>
    <property type="match status" value="1"/>
</dbReference>
<dbReference type="InterPro" id="IPR008937">
    <property type="entry name" value="Ras-like_GEF"/>
</dbReference>
<dbReference type="EMBL" id="OU015569">
    <property type="protein sequence ID" value="CAG5094553.1"/>
    <property type="molecule type" value="Genomic_DNA"/>
</dbReference>
<dbReference type="Gene3D" id="1.10.840.10">
    <property type="entry name" value="Ras guanine-nucleotide exchange factors catalytic domain"/>
    <property type="match status" value="1"/>
</dbReference>
<feature type="domain" description="Ras-GEF" evidence="4">
    <location>
        <begin position="771"/>
        <end position="1004"/>
    </location>
</feature>
<evidence type="ECO:0000259" key="7">
    <source>
        <dbReference type="PROSITE" id="PS50200"/>
    </source>
</evidence>
<evidence type="ECO:0000256" key="1">
    <source>
        <dbReference type="ARBA" id="ARBA00022658"/>
    </source>
</evidence>
<evidence type="ECO:0000313" key="10">
    <source>
        <dbReference type="Proteomes" id="UP001158576"/>
    </source>
</evidence>
<feature type="domain" description="Ras-associating" evidence="7">
    <location>
        <begin position="652"/>
        <end position="711"/>
    </location>
</feature>
<proteinExistence type="predicted"/>
<keyword evidence="10" id="KW-1185">Reference proteome</keyword>
<dbReference type="InterPro" id="IPR001895">
    <property type="entry name" value="RASGEF_cat_dom"/>
</dbReference>
<dbReference type="PROSITE" id="PS50200">
    <property type="entry name" value="RA"/>
    <property type="match status" value="1"/>
</dbReference>
<accession>A0ABN7SEH4</accession>
<reference evidence="9 10" key="1">
    <citation type="submission" date="2021-04" db="EMBL/GenBank/DDBJ databases">
        <authorList>
            <person name="Bliznina A."/>
        </authorList>
    </citation>
    <scope>NUCLEOTIDE SEQUENCE [LARGE SCALE GENOMIC DNA]</scope>
</reference>
<dbReference type="CDD" id="cd00038">
    <property type="entry name" value="CAP_ED"/>
    <property type="match status" value="2"/>
</dbReference>
<dbReference type="SMART" id="SM00229">
    <property type="entry name" value="RasGEFN"/>
    <property type="match status" value="1"/>
</dbReference>
<dbReference type="SMART" id="SM00314">
    <property type="entry name" value="RA"/>
    <property type="match status" value="1"/>
</dbReference>
<dbReference type="Pfam" id="PF00788">
    <property type="entry name" value="RA"/>
    <property type="match status" value="1"/>
</dbReference>
<organism evidence="9 10">
    <name type="scientific">Oikopleura dioica</name>
    <name type="common">Tunicate</name>
    <dbReference type="NCBI Taxonomy" id="34765"/>
    <lineage>
        <taxon>Eukaryota</taxon>
        <taxon>Metazoa</taxon>
        <taxon>Chordata</taxon>
        <taxon>Tunicata</taxon>
        <taxon>Appendicularia</taxon>
        <taxon>Copelata</taxon>
        <taxon>Oikopleuridae</taxon>
        <taxon>Oikopleura</taxon>
    </lineage>
</organism>
<feature type="compositionally biased region" description="Polar residues" evidence="3">
    <location>
        <begin position="978"/>
        <end position="1000"/>
    </location>
</feature>
<feature type="region of interest" description="Disordered" evidence="3">
    <location>
        <begin position="1038"/>
        <end position="1095"/>
    </location>
</feature>
<dbReference type="Pfam" id="PF00595">
    <property type="entry name" value="PDZ"/>
    <property type="match status" value="1"/>
</dbReference>
<feature type="compositionally biased region" description="Low complexity" evidence="3">
    <location>
        <begin position="1154"/>
        <end position="1172"/>
    </location>
</feature>
<evidence type="ECO:0000259" key="4">
    <source>
        <dbReference type="PROSITE" id="PS50009"/>
    </source>
</evidence>
<feature type="region of interest" description="Disordered" evidence="3">
    <location>
        <begin position="603"/>
        <end position="632"/>
    </location>
</feature>
<evidence type="ECO:0000256" key="2">
    <source>
        <dbReference type="PROSITE-ProRule" id="PRU00168"/>
    </source>
</evidence>
<dbReference type="InterPro" id="IPR000595">
    <property type="entry name" value="cNMP-bd_dom"/>
</dbReference>
<dbReference type="InterPro" id="IPR018490">
    <property type="entry name" value="cNMP-bd_dom_sf"/>
</dbReference>
<evidence type="ECO:0000256" key="3">
    <source>
        <dbReference type="SAM" id="MobiDB-lite"/>
    </source>
</evidence>
<dbReference type="InterPro" id="IPR000651">
    <property type="entry name" value="Ras-like_Gua-exchang_fac_N"/>
</dbReference>
<gene>
    <name evidence="9" type="ORF">OKIOD_LOCUS5219</name>
</gene>
<feature type="compositionally biased region" description="Basic and acidic residues" evidence="3">
    <location>
        <begin position="1192"/>
        <end position="1208"/>
    </location>
</feature>
<dbReference type="CDD" id="cd06224">
    <property type="entry name" value="REM"/>
    <property type="match status" value="1"/>
</dbReference>
<protein>
    <submittedName>
        <fullName evidence="9">Oidioi.mRNA.OKI2018_I69.XSR.g13661.t1.cds</fullName>
    </submittedName>
</protein>
<dbReference type="PROSITE" id="PS50042">
    <property type="entry name" value="CNMP_BINDING_3"/>
    <property type="match status" value="2"/>
</dbReference>
<feature type="region of interest" description="Disordered" evidence="3">
    <location>
        <begin position="1133"/>
        <end position="1275"/>
    </location>
</feature>
<dbReference type="Gene3D" id="1.20.870.10">
    <property type="entry name" value="Son of sevenless (SoS) protein Chain: S domain 1"/>
    <property type="match status" value="1"/>
</dbReference>
<dbReference type="InterPro" id="IPR000159">
    <property type="entry name" value="RA_dom"/>
</dbReference>
<feature type="domain" description="N-terminal Ras-GEF" evidence="8">
    <location>
        <begin position="357"/>
        <end position="471"/>
    </location>
</feature>
<dbReference type="Pfam" id="PF00617">
    <property type="entry name" value="RasGEF"/>
    <property type="match status" value="1"/>
</dbReference>
<dbReference type="PROSITE" id="PS50106">
    <property type="entry name" value="PDZ"/>
    <property type="match status" value="1"/>
</dbReference>
<feature type="region of interest" description="Disordered" evidence="3">
    <location>
        <begin position="123"/>
        <end position="158"/>
    </location>
</feature>
<dbReference type="Proteomes" id="UP001158576">
    <property type="component" value="Chromosome XSR"/>
</dbReference>
<dbReference type="InterPro" id="IPR014710">
    <property type="entry name" value="RmlC-like_jellyroll"/>
</dbReference>
<dbReference type="SUPFAM" id="SSF50156">
    <property type="entry name" value="PDZ domain-like"/>
    <property type="match status" value="1"/>
</dbReference>
<feature type="compositionally biased region" description="Polar residues" evidence="3">
    <location>
        <begin position="1054"/>
        <end position="1068"/>
    </location>
</feature>
<sequence>MSATFTGEFLIALRKAPSKRTQQDIQTLQKTFKTLSSLKSRPDSELLKYSTKARYEYYPPNSILFKKGDEYTSWFILLSGAVFSTGSVFYPPACFGQEPPAGGSSKRPSQCYTVEPSELIVIDTERARRKSSTTSVTPTLSPSRPHVRVRSSIASNDSPSHSVDYYSYNLNFEDNGDSDGEEGSLPNSLRSSCPSLLIKDQALDALEKQKDERTEEEIDMLHEFLQVLPAFNNLTGPVRRELCRHMVYVSVEEKGQTVLGDGEELDSWAVLLSGKVELRHLDGRKELLEVGKSFGVTPSLEKQYHRGTLVSLEPDAQFVCIEQAQYYDILHRGRENMIDVLDQVTGEVCLVKEKRMDGPVAIRGTPKALLTYLLEHDSKADKFFIEDFLLMSRIFLQSLSQIGDTLLQWFEQPSYRRNVTRVVSLWVNEHFCDFDTNRELLTFLESFERRLEEENLPQERDLLHLVCESKPRERVIKMVRKDVEGELFFKVMGGAEKGYPLYVSSVDAGSPADSAGLKRGDMILAMNDRNFETMSYEIAMKTMKRHTDMTFSVRTNLFGFKKMAAEIKHQKSTPKIMSSVKEPKVKKTSKSLSSWNIFGTKKNQKEKPSILPNPPKFNKSAHGSIDSRDPEADQDFQGNLFMKMLLPKDLPDVEAIKIFRSDQTYKYLSITKETTAKEVVRMALREFGYAEDEIQGLTSDNEPQYSLSKVSCQDVSIKQSRFPDQVADLSSKISLNERYYLKALKETAPLVPDYLAPELVKESHISFLDLSTYELAFQLTIRDYNIFRNVLPTDYVNDIFHRIGGQKDPSHIKEMNSLEALVNEEMFWVVHEVLQETNLHRRANSLKQFIQTCIHLKELKNYNSLFAIISGLDHTAVARLKQTWTAVSPKNRKKFEELKALMEPSRNFSTYRSLKQKNEVPPLIPFVPVVKKDLTFIHLGNDTKVEGLINFEKMRDFAREIRTLRKYCEPMAFHSSYSQKNDSALSQGTTLSRKTNQSRMLNPEKLYKEKAAERKVKQYLEAHWSKIIKDEDSLMAVSKNLEPPPAPASTTSSRKSTGDNLSVSSSPGISIRHKSALKQQQPSSTHSRGNSEPVLLSPMISVTKGNNRKMVPVTELPKFGADSSRNYNKLMSLAEPPVGTNVSRYGGDRRRYRSGQSDSSANTNSTSYTNNSAPVISSRVVLAKPPLPPSKETSHKVKSSEAKLRESSSKQGSRPVSEHIKSLTLSSKERKRQRSVDQSRESDVTLISTKPLSGSNRSNHRSTPDLFQAPINPIYQPAQSRDATFVTKI</sequence>
<feature type="compositionally biased region" description="Low complexity" evidence="3">
    <location>
        <begin position="132"/>
        <end position="144"/>
    </location>
</feature>
<dbReference type="Gene3D" id="2.30.42.10">
    <property type="match status" value="1"/>
</dbReference>
<name>A0ABN7SEH4_OIKDI</name>
<keyword evidence="1 2" id="KW-0344">Guanine-nucleotide releasing factor</keyword>
<dbReference type="PROSITE" id="PS50212">
    <property type="entry name" value="RASGEF_NTER"/>
    <property type="match status" value="1"/>
</dbReference>
<evidence type="ECO:0000259" key="8">
    <source>
        <dbReference type="PROSITE" id="PS50212"/>
    </source>
</evidence>
<dbReference type="InterPro" id="IPR036964">
    <property type="entry name" value="RASGEF_cat_dom_sf"/>
</dbReference>
<dbReference type="SUPFAM" id="SSF51206">
    <property type="entry name" value="cAMP-binding domain-like"/>
    <property type="match status" value="2"/>
</dbReference>
<dbReference type="InterPro" id="IPR001478">
    <property type="entry name" value="PDZ"/>
</dbReference>
<dbReference type="PANTHER" id="PTHR23113:SF249">
    <property type="entry name" value="RAP GUANINE NUCLEOTIDE EXCHANGE FACTOR 6"/>
    <property type="match status" value="1"/>
</dbReference>
<dbReference type="Gene3D" id="2.60.120.10">
    <property type="entry name" value="Jelly Rolls"/>
    <property type="match status" value="2"/>
</dbReference>
<feature type="domain" description="PDZ" evidence="6">
    <location>
        <begin position="476"/>
        <end position="545"/>
    </location>
</feature>
<dbReference type="SMART" id="SM00100">
    <property type="entry name" value="cNMP"/>
    <property type="match status" value="1"/>
</dbReference>
<dbReference type="PROSITE" id="PS50009">
    <property type="entry name" value="RASGEF_CAT"/>
    <property type="match status" value="1"/>
</dbReference>
<feature type="domain" description="Cyclic nucleotide-binding" evidence="5">
    <location>
        <begin position="230"/>
        <end position="330"/>
    </location>
</feature>
<dbReference type="InterPro" id="IPR019804">
    <property type="entry name" value="Ras_G-nucl-exch_fac_CS"/>
</dbReference>
<feature type="region of interest" description="Disordered" evidence="3">
    <location>
        <begin position="978"/>
        <end position="1006"/>
    </location>
</feature>
<dbReference type="SMART" id="SM00228">
    <property type="entry name" value="PDZ"/>
    <property type="match status" value="1"/>
</dbReference>
<evidence type="ECO:0000259" key="5">
    <source>
        <dbReference type="PROSITE" id="PS50042"/>
    </source>
</evidence>
<feature type="compositionally biased region" description="Polar residues" evidence="3">
    <location>
        <begin position="1077"/>
        <end position="1090"/>
    </location>
</feature>
<dbReference type="PROSITE" id="PS00720">
    <property type="entry name" value="RASGEF"/>
    <property type="match status" value="1"/>
</dbReference>
<dbReference type="CDD" id="cd01785">
    <property type="entry name" value="RA_PDZ-GEF1"/>
    <property type="match status" value="1"/>
</dbReference>
<dbReference type="SUPFAM" id="SSF48366">
    <property type="entry name" value="Ras GEF"/>
    <property type="match status" value="1"/>
</dbReference>
<evidence type="ECO:0000259" key="6">
    <source>
        <dbReference type="PROSITE" id="PS50106"/>
    </source>
</evidence>
<dbReference type="SMART" id="SM00147">
    <property type="entry name" value="RasGEF"/>
    <property type="match status" value="1"/>
</dbReference>
<feature type="compositionally biased region" description="Basic and acidic residues" evidence="3">
    <location>
        <begin position="1234"/>
        <end position="1243"/>
    </location>
</feature>
<feature type="compositionally biased region" description="Polar residues" evidence="3">
    <location>
        <begin position="1245"/>
        <end position="1257"/>
    </location>
</feature>
<evidence type="ECO:0000313" key="9">
    <source>
        <dbReference type="EMBL" id="CAG5094553.1"/>
    </source>
</evidence>
<feature type="domain" description="Cyclic nucleotide-binding" evidence="5">
    <location>
        <begin position="37"/>
        <end position="82"/>
    </location>
</feature>
<dbReference type="CDD" id="cd00155">
    <property type="entry name" value="RasGEF"/>
    <property type="match status" value="1"/>
</dbReference>
<dbReference type="InterPro" id="IPR036034">
    <property type="entry name" value="PDZ_sf"/>
</dbReference>
<dbReference type="InterPro" id="IPR023578">
    <property type="entry name" value="Ras_GEF_dom_sf"/>
</dbReference>